<feature type="domain" description="PB1-like" evidence="3">
    <location>
        <begin position="106"/>
        <end position="198"/>
    </location>
</feature>
<dbReference type="PANTHER" id="PTHR31973:SF191">
    <property type="entry name" value="OS05G0489400 PROTEIN"/>
    <property type="match status" value="1"/>
</dbReference>
<evidence type="ECO:0000259" key="2">
    <source>
        <dbReference type="Pfam" id="PF03108"/>
    </source>
</evidence>
<dbReference type="PANTHER" id="PTHR31973">
    <property type="entry name" value="POLYPROTEIN, PUTATIVE-RELATED"/>
    <property type="match status" value="1"/>
</dbReference>
<protein>
    <recommendedName>
        <fullName evidence="6">Transposase MuDR plant domain-containing protein</fullName>
    </recommendedName>
</protein>
<keyword evidence="5" id="KW-1185">Reference proteome</keyword>
<name>B8ATG7_ORYSI</name>
<dbReference type="Proteomes" id="UP000007015">
    <property type="component" value="Chromosome 4"/>
</dbReference>
<organism evidence="4 5">
    <name type="scientific">Oryza sativa subsp. indica</name>
    <name type="common">Rice</name>
    <dbReference type="NCBI Taxonomy" id="39946"/>
    <lineage>
        <taxon>Eukaryota</taxon>
        <taxon>Viridiplantae</taxon>
        <taxon>Streptophyta</taxon>
        <taxon>Embryophyta</taxon>
        <taxon>Tracheophyta</taxon>
        <taxon>Spermatophyta</taxon>
        <taxon>Magnoliopsida</taxon>
        <taxon>Liliopsida</taxon>
        <taxon>Poales</taxon>
        <taxon>Poaceae</taxon>
        <taxon>BOP clade</taxon>
        <taxon>Oryzoideae</taxon>
        <taxon>Oryzeae</taxon>
        <taxon>Oryzinae</taxon>
        <taxon>Oryza</taxon>
        <taxon>Oryza sativa</taxon>
    </lineage>
</organism>
<dbReference type="InterPro" id="IPR058594">
    <property type="entry name" value="PB1-like_dom_pln"/>
</dbReference>
<feature type="domain" description="PB1-like" evidence="3">
    <location>
        <begin position="19"/>
        <end position="102"/>
    </location>
</feature>
<dbReference type="AlphaFoldDB" id="B8ATG7"/>
<feature type="compositionally biased region" description="Basic residues" evidence="1">
    <location>
        <begin position="785"/>
        <end position="804"/>
    </location>
</feature>
<evidence type="ECO:0000313" key="4">
    <source>
        <dbReference type="EMBL" id="EEC77218.1"/>
    </source>
</evidence>
<sequence>MVPGLRSEGARSHVYNYEDEEFSIEMHHGGFFMGNGVNRAYVDGRVNWFDHCESDSWSLLWVDDFIEELGYEKSDNTKIYWLLPGKQLSDGLRRVKCDADTNNSEDEEFSIEMHHGGFFMGNGVNRAYVDGRVSWFDHCESNSWSLLWVDDFIEELGYEKSDNTKIYWLLPGKQLNDGLRRVKCDANTNSMVALVPRVRSFVLYADHQDIVDASDLDDVAIIGSDPLRTAVKPSKIIRAKSDGGELIVDKCATYSKIDEEEESRIEDPDFVDSDYEIDHGDDDLFDNCVEGQIELAHNKEEGSDYGSSEDERLMMPDISEEEEEEIKFSFKSFRADVDMETPEFKVSMMFADVVELRKAIDQYTIKNRVAIKKTRNTQTRIEAKCAEEKHTCSKRWEIKVVTAKYHAKRYIEEFRDNDKMTLMSFAKKIQKELHLTPSRHKLGKIELAHNKEEGSDYVSSEDERLMMPDISEEEEEKIKFSFKSFRANVDMETPEFKVSMMFADVVELRKAIDQYTIKNQVAIKKTRNTKTRIEAKCAEGCPWMLSASMDNRVKCLVVREYIEKHTCSKQWEIKAVTAKYLAKRYIEEFRDNDKMTLMSFAKKIQKELHLTPSRHKLGRARRMAMRAIYGDEISQYNQLWDYGQELRTSNPGSSFYLNLHFVVEVESLKSWSWFLDTLKKDLGIENTSAWTVMTDRQKGLVPAVRREFSDAEQRFCEPVITQEMHLLSIPQKNSNYLSSSVVEAFIKEAASKHQERVPESAFIATNRREGVQPPLTTSTKQGRATLRKRSAAPKKKNSPKKKKQ</sequence>
<feature type="domain" description="Transposase MuDR plant" evidence="2">
    <location>
        <begin position="346"/>
        <end position="392"/>
    </location>
</feature>
<feature type="domain" description="Transposase MuDR plant" evidence="2">
    <location>
        <begin position="498"/>
        <end position="552"/>
    </location>
</feature>
<evidence type="ECO:0008006" key="6">
    <source>
        <dbReference type="Google" id="ProtNLM"/>
    </source>
</evidence>
<accession>B8ATG7</accession>
<dbReference type="HOGENOM" id="CLU_006767_9_1_1"/>
<dbReference type="Pfam" id="PF26130">
    <property type="entry name" value="PB1-like"/>
    <property type="match status" value="2"/>
</dbReference>
<dbReference type="InterPro" id="IPR004332">
    <property type="entry name" value="Transposase_MuDR"/>
</dbReference>
<feature type="region of interest" description="Disordered" evidence="1">
    <location>
        <begin position="764"/>
        <end position="804"/>
    </location>
</feature>
<evidence type="ECO:0000259" key="3">
    <source>
        <dbReference type="Pfam" id="PF26130"/>
    </source>
</evidence>
<dbReference type="EMBL" id="CM000129">
    <property type="protein sequence ID" value="EEC77218.1"/>
    <property type="molecule type" value="Genomic_DNA"/>
</dbReference>
<gene>
    <name evidence="4" type="ORF">OsI_15753</name>
</gene>
<evidence type="ECO:0000256" key="1">
    <source>
        <dbReference type="SAM" id="MobiDB-lite"/>
    </source>
</evidence>
<reference evidence="4 5" key="1">
    <citation type="journal article" date="2005" name="PLoS Biol.">
        <title>The genomes of Oryza sativa: a history of duplications.</title>
        <authorList>
            <person name="Yu J."/>
            <person name="Wang J."/>
            <person name="Lin W."/>
            <person name="Li S."/>
            <person name="Li H."/>
            <person name="Zhou J."/>
            <person name="Ni P."/>
            <person name="Dong W."/>
            <person name="Hu S."/>
            <person name="Zeng C."/>
            <person name="Zhang J."/>
            <person name="Zhang Y."/>
            <person name="Li R."/>
            <person name="Xu Z."/>
            <person name="Li S."/>
            <person name="Li X."/>
            <person name="Zheng H."/>
            <person name="Cong L."/>
            <person name="Lin L."/>
            <person name="Yin J."/>
            <person name="Geng J."/>
            <person name="Li G."/>
            <person name="Shi J."/>
            <person name="Liu J."/>
            <person name="Lv H."/>
            <person name="Li J."/>
            <person name="Wang J."/>
            <person name="Deng Y."/>
            <person name="Ran L."/>
            <person name="Shi X."/>
            <person name="Wang X."/>
            <person name="Wu Q."/>
            <person name="Li C."/>
            <person name="Ren X."/>
            <person name="Wang J."/>
            <person name="Wang X."/>
            <person name="Li D."/>
            <person name="Liu D."/>
            <person name="Zhang X."/>
            <person name="Ji Z."/>
            <person name="Zhao W."/>
            <person name="Sun Y."/>
            <person name="Zhang Z."/>
            <person name="Bao J."/>
            <person name="Han Y."/>
            <person name="Dong L."/>
            <person name="Ji J."/>
            <person name="Chen P."/>
            <person name="Wu S."/>
            <person name="Liu J."/>
            <person name="Xiao Y."/>
            <person name="Bu D."/>
            <person name="Tan J."/>
            <person name="Yang L."/>
            <person name="Ye C."/>
            <person name="Zhang J."/>
            <person name="Xu J."/>
            <person name="Zhou Y."/>
            <person name="Yu Y."/>
            <person name="Zhang B."/>
            <person name="Zhuang S."/>
            <person name="Wei H."/>
            <person name="Liu B."/>
            <person name="Lei M."/>
            <person name="Yu H."/>
            <person name="Li Y."/>
            <person name="Xu H."/>
            <person name="Wei S."/>
            <person name="He X."/>
            <person name="Fang L."/>
            <person name="Zhang Z."/>
            <person name="Zhang Y."/>
            <person name="Huang X."/>
            <person name="Su Z."/>
            <person name="Tong W."/>
            <person name="Li J."/>
            <person name="Tong Z."/>
            <person name="Li S."/>
            <person name="Ye J."/>
            <person name="Wang L."/>
            <person name="Fang L."/>
            <person name="Lei T."/>
            <person name="Chen C."/>
            <person name="Chen H."/>
            <person name="Xu Z."/>
            <person name="Li H."/>
            <person name="Huang H."/>
            <person name="Zhang F."/>
            <person name="Xu H."/>
            <person name="Li N."/>
            <person name="Zhao C."/>
            <person name="Li S."/>
            <person name="Dong L."/>
            <person name="Huang Y."/>
            <person name="Li L."/>
            <person name="Xi Y."/>
            <person name="Qi Q."/>
            <person name="Li W."/>
            <person name="Zhang B."/>
            <person name="Hu W."/>
            <person name="Zhang Y."/>
            <person name="Tian X."/>
            <person name="Jiao Y."/>
            <person name="Liang X."/>
            <person name="Jin J."/>
            <person name="Gao L."/>
            <person name="Zheng W."/>
            <person name="Hao B."/>
            <person name="Liu S."/>
            <person name="Wang W."/>
            <person name="Yuan L."/>
            <person name="Cao M."/>
            <person name="McDermott J."/>
            <person name="Samudrala R."/>
            <person name="Wang J."/>
            <person name="Wong G.K."/>
            <person name="Yang H."/>
        </authorList>
    </citation>
    <scope>NUCLEOTIDE SEQUENCE [LARGE SCALE GENOMIC DNA]</scope>
    <source>
        <strain evidence="5">cv. 93-11</strain>
    </source>
</reference>
<dbReference type="Gramene" id="BGIOSGA015160-TA">
    <property type="protein sequence ID" value="BGIOSGA015160-PA"/>
    <property type="gene ID" value="BGIOSGA015160"/>
</dbReference>
<proteinExistence type="predicted"/>
<evidence type="ECO:0000313" key="5">
    <source>
        <dbReference type="Proteomes" id="UP000007015"/>
    </source>
</evidence>
<dbReference type="Pfam" id="PF03108">
    <property type="entry name" value="DBD_Tnp_Mut"/>
    <property type="match status" value="2"/>
</dbReference>